<dbReference type="STRING" id="48467.SAMN02745166_03084"/>
<dbReference type="OrthoDB" id="1551443at2"/>
<gene>
    <name evidence="1" type="ORF">SAMN02745166_03084</name>
</gene>
<accession>A0A1T4YFV5</accession>
<name>A0A1T4YFV5_9BACT</name>
<sequence length="193" mass="22368">MRPPRIIKPYVISFARQVVRSIDIELGYIPCAPLDRLSDGDCFPTIEARVSSHGGQAVIGWAIWERAKVLIEAEFHSVWQSPDGVLHDIVPRTEPIPRILFLRDPHRRYQGRQVNNIRKPLAHDKDVKEFVRIFDTAHRLWNEGELAEYHGQVDLMKHPKILAIEREKEAICMKIEQRYGPWQFEDAVASTSL</sequence>
<evidence type="ECO:0000313" key="1">
    <source>
        <dbReference type="EMBL" id="SKB00171.1"/>
    </source>
</evidence>
<proteinExistence type="predicted"/>
<reference evidence="2" key="1">
    <citation type="submission" date="2017-02" db="EMBL/GenBank/DDBJ databases">
        <authorList>
            <person name="Varghese N."/>
            <person name="Submissions S."/>
        </authorList>
    </citation>
    <scope>NUCLEOTIDE SEQUENCE [LARGE SCALE GENOMIC DNA]</scope>
    <source>
        <strain evidence="2">ATCC 700200</strain>
    </source>
</reference>
<dbReference type="RefSeq" id="WP_078814281.1">
    <property type="nucleotide sequence ID" value="NZ_FUYE01000010.1"/>
</dbReference>
<evidence type="ECO:0000313" key="2">
    <source>
        <dbReference type="Proteomes" id="UP000190774"/>
    </source>
</evidence>
<dbReference type="EMBL" id="FUYE01000010">
    <property type="protein sequence ID" value="SKB00171.1"/>
    <property type="molecule type" value="Genomic_DNA"/>
</dbReference>
<dbReference type="AlphaFoldDB" id="A0A1T4YFV5"/>
<keyword evidence="2" id="KW-1185">Reference proteome</keyword>
<organism evidence="1 2">
    <name type="scientific">Prosthecobacter debontii</name>
    <dbReference type="NCBI Taxonomy" id="48467"/>
    <lineage>
        <taxon>Bacteria</taxon>
        <taxon>Pseudomonadati</taxon>
        <taxon>Verrucomicrobiota</taxon>
        <taxon>Verrucomicrobiia</taxon>
        <taxon>Verrucomicrobiales</taxon>
        <taxon>Verrucomicrobiaceae</taxon>
        <taxon>Prosthecobacter</taxon>
    </lineage>
</organism>
<dbReference type="Proteomes" id="UP000190774">
    <property type="component" value="Unassembled WGS sequence"/>
</dbReference>
<protein>
    <submittedName>
        <fullName evidence="1">Uncharacterized protein</fullName>
    </submittedName>
</protein>